<dbReference type="KEGG" id="mhos:CXR34_07570"/>
<dbReference type="AlphaFoldDB" id="A0A2K9D6U4"/>
<evidence type="ECO:0000313" key="3">
    <source>
        <dbReference type="Proteomes" id="UP000233276"/>
    </source>
</evidence>
<dbReference type="Proteomes" id="UP000233276">
    <property type="component" value="Chromosome"/>
</dbReference>
<proteinExistence type="predicted"/>
<gene>
    <name evidence="2" type="ORF">CXR34_07570</name>
</gene>
<dbReference type="PANTHER" id="PTHR39420">
    <property type="match status" value="1"/>
</dbReference>
<feature type="compositionally biased region" description="Basic and acidic residues" evidence="1">
    <location>
        <begin position="460"/>
        <end position="474"/>
    </location>
</feature>
<organism evidence="2 3">
    <name type="scientific">Microbacterium hominis</name>
    <dbReference type="NCBI Taxonomy" id="162426"/>
    <lineage>
        <taxon>Bacteria</taxon>
        <taxon>Bacillati</taxon>
        <taxon>Actinomycetota</taxon>
        <taxon>Actinomycetes</taxon>
        <taxon>Micrococcales</taxon>
        <taxon>Microbacteriaceae</taxon>
        <taxon>Microbacterium</taxon>
    </lineage>
</organism>
<dbReference type="InterPro" id="IPR018766">
    <property type="entry name" value="Zinicin_2"/>
</dbReference>
<evidence type="ECO:0008006" key="4">
    <source>
        <dbReference type="Google" id="ProtNLM"/>
    </source>
</evidence>
<protein>
    <recommendedName>
        <fullName evidence="4">Zinc-dependent metalloprotease</fullName>
    </recommendedName>
</protein>
<evidence type="ECO:0000313" key="2">
    <source>
        <dbReference type="EMBL" id="AUG29330.1"/>
    </source>
</evidence>
<dbReference type="PANTHER" id="PTHR39420:SF2">
    <property type="entry name" value="HYDROLASE"/>
    <property type="match status" value="1"/>
</dbReference>
<sequence length="474" mass="50710">MAHDDTPDRPDDDDFQEMLRNLLGGGAGLDPAQLEGLSRMGVDPAMLQQMMAQLQHAFANGSDDGIDWSSAKTQALHLANKDGLGISTGQKQDFDQAFSLATLWLSEATTISDLAGAPQAITRGQWVEESLPVWQELAEPVADSIAGALTAAIDEQTPEEMKQLIAGAGTFMRRVGGSLFAAQLGGVIGRLSQEVLSGGDVGIPVMPDGVAAILPQNFADFARDLDVTDDQLALYLGTRELAHARLFRHARWLRLHVISQVTEFARGIHVDTSALEDLASRFDPSSPEELRSAIESGALLPQRTPAQDAALGRLENLLATIEGWVDVVTADATSRLPAAAKIAEAVRRRRAVGGPAEQAMASLVGLELRPRRLREAAAMWRAVTDAVGIEARDGLWDYPDLMPTAEDIDDPQALVARLQARARGEAPERDAFDEALDELLAQAADEKDSGTSAAGTNDPDADRATDGPEDPRPV</sequence>
<dbReference type="Pfam" id="PF10103">
    <property type="entry name" value="Zincin_2"/>
    <property type="match status" value="1"/>
</dbReference>
<dbReference type="NCBIfam" id="TIGR03624">
    <property type="entry name" value="putative hydrolase"/>
    <property type="match status" value="1"/>
</dbReference>
<dbReference type="RefSeq" id="WP_101306080.1">
    <property type="nucleotide sequence ID" value="NZ_CP025299.1"/>
</dbReference>
<dbReference type="EMBL" id="CP025299">
    <property type="protein sequence ID" value="AUG29330.1"/>
    <property type="molecule type" value="Genomic_DNA"/>
</dbReference>
<feature type="region of interest" description="Disordered" evidence="1">
    <location>
        <begin position="438"/>
        <end position="474"/>
    </location>
</feature>
<reference evidence="2 3" key="1">
    <citation type="submission" date="2017-12" db="EMBL/GenBank/DDBJ databases">
        <title>Isolation and characterization of estrogens degradatiion strain Microbacterium hominis SJTG1.</title>
        <authorList>
            <person name="Xiong W."/>
            <person name="Yin C."/>
            <person name="Zheng D."/>
            <person name="Liang R."/>
        </authorList>
    </citation>
    <scope>NUCLEOTIDE SEQUENCE [LARGE SCALE GENOMIC DNA]</scope>
    <source>
        <strain evidence="2 3">SJTG1</strain>
    </source>
</reference>
<dbReference type="InterPro" id="IPR042271">
    <property type="entry name" value="Zinicin_2_N"/>
</dbReference>
<evidence type="ECO:0000256" key="1">
    <source>
        <dbReference type="SAM" id="MobiDB-lite"/>
    </source>
</evidence>
<dbReference type="Gene3D" id="1.20.150.30">
    <property type="entry name" value="Zincin-like metallopeptidase, N-terminal domain"/>
    <property type="match status" value="1"/>
</dbReference>
<accession>A0A2K9D6U4</accession>
<name>A0A2K9D6U4_9MICO</name>
<dbReference type="SUPFAM" id="SSF55486">
    <property type="entry name" value="Metalloproteases ('zincins'), catalytic domain"/>
    <property type="match status" value="1"/>
</dbReference>